<proteinExistence type="predicted"/>
<dbReference type="EMBL" id="CAXLJM020000160">
    <property type="protein sequence ID" value="CAL8143948.1"/>
    <property type="molecule type" value="Genomic_DNA"/>
</dbReference>
<accession>A0ABP1S5G8</accession>
<feature type="compositionally biased region" description="Basic and acidic residues" evidence="1">
    <location>
        <begin position="48"/>
        <end position="63"/>
    </location>
</feature>
<feature type="compositionally biased region" description="Basic and acidic residues" evidence="1">
    <location>
        <begin position="459"/>
        <end position="474"/>
    </location>
</feature>
<comment type="caution">
    <text evidence="2">The sequence shown here is derived from an EMBL/GenBank/DDBJ whole genome shotgun (WGS) entry which is preliminary data.</text>
</comment>
<dbReference type="Proteomes" id="UP001642540">
    <property type="component" value="Unassembled WGS sequence"/>
</dbReference>
<feature type="compositionally biased region" description="Basic and acidic residues" evidence="1">
    <location>
        <begin position="102"/>
        <end position="113"/>
    </location>
</feature>
<organism evidence="2 3">
    <name type="scientific">Orchesella dallaii</name>
    <dbReference type="NCBI Taxonomy" id="48710"/>
    <lineage>
        <taxon>Eukaryota</taxon>
        <taxon>Metazoa</taxon>
        <taxon>Ecdysozoa</taxon>
        <taxon>Arthropoda</taxon>
        <taxon>Hexapoda</taxon>
        <taxon>Collembola</taxon>
        <taxon>Entomobryomorpha</taxon>
        <taxon>Entomobryoidea</taxon>
        <taxon>Orchesellidae</taxon>
        <taxon>Orchesellinae</taxon>
        <taxon>Orchesella</taxon>
    </lineage>
</organism>
<feature type="region of interest" description="Disordered" evidence="1">
    <location>
        <begin position="324"/>
        <end position="420"/>
    </location>
</feature>
<evidence type="ECO:0000313" key="3">
    <source>
        <dbReference type="Proteomes" id="UP001642540"/>
    </source>
</evidence>
<feature type="compositionally biased region" description="Polar residues" evidence="1">
    <location>
        <begin position="88"/>
        <end position="101"/>
    </location>
</feature>
<reference evidence="2 3" key="1">
    <citation type="submission" date="2024-08" db="EMBL/GenBank/DDBJ databases">
        <authorList>
            <person name="Cucini C."/>
            <person name="Frati F."/>
        </authorList>
    </citation>
    <scope>NUCLEOTIDE SEQUENCE [LARGE SCALE GENOMIC DNA]</scope>
</reference>
<evidence type="ECO:0000313" key="2">
    <source>
        <dbReference type="EMBL" id="CAL8143948.1"/>
    </source>
</evidence>
<gene>
    <name evidence="2" type="ORF">ODALV1_LOCUS30009</name>
</gene>
<evidence type="ECO:0000256" key="1">
    <source>
        <dbReference type="SAM" id="MobiDB-lite"/>
    </source>
</evidence>
<protein>
    <submittedName>
        <fullName evidence="2">Uncharacterized protein</fullName>
    </submittedName>
</protein>
<feature type="region of interest" description="Disordered" evidence="1">
    <location>
        <begin position="48"/>
        <end position="178"/>
    </location>
</feature>
<keyword evidence="3" id="KW-1185">Reference proteome</keyword>
<feature type="compositionally biased region" description="Basic and acidic residues" evidence="1">
    <location>
        <begin position="343"/>
        <end position="379"/>
    </location>
</feature>
<sequence>MKRRYVISIYVVDDSWQLTDNEWLFVLDKKREFFKDLTKWYSRNCESKRRGTDRNFGDDHLQPFDEEGTLAGHLQGGEHGHGQDLELTNTELIGPTSQPSESTDKPKEKEKADFVSNKRKKTRADKSLKEKIEKDKEREKKKEDNEKIDGGDSKEAAQSELARHTPDQIPAAPPPTPYPAINTVSSMTVPVSPVEPLDEGKIRRRGSGNLLIKYGGRQSQDIKQMDKPYWILEVLLDANVKYKMKSNRHQFRKKFLRAQESWTKECTANQEPGTGVEKPVDEIANPNIQAEIANMYECLCPEDEDYNGFTDQGFMNPPCCYKKGESQGKKTHGSNSDEGDEEDHTHDEPTVPHELGEGVLAFERRQTADGTGYDKTEKQKKPKLPASKSKFAEGSGLKKKGTDLVMTDKPGTGGNKNKKLKAAHSVVKSEEDNIEKEPSLPITVNLEELPPPPLETVEEETKPEEPENPLTEKEATRMKRCGVVGEILKCYAELFMQTIPVREELLEMVKKNQLETKGPKKLVLTKTGVGKYCEKLFHMDKKKKTKEAIVAEKLLKWAFEYFCLQPTEESSDFIEEDNGEKVTLFLH</sequence>
<feature type="compositionally biased region" description="Basic and acidic residues" evidence="1">
    <location>
        <begin position="124"/>
        <end position="166"/>
    </location>
</feature>
<name>A0ABP1S5G8_9HEXA</name>
<feature type="region of interest" description="Disordered" evidence="1">
    <location>
        <begin position="444"/>
        <end position="474"/>
    </location>
</feature>